<gene>
    <name evidence="1" type="ORF">C9F04_00090</name>
</gene>
<name>A0A659R3G0_SALET</name>
<dbReference type="Proteomes" id="UP000297749">
    <property type="component" value="Unassembled WGS sequence"/>
</dbReference>
<dbReference type="AlphaFoldDB" id="A0A659R3G0"/>
<dbReference type="EMBL" id="PYKF01000007">
    <property type="protein sequence ID" value="TGC93836.1"/>
    <property type="molecule type" value="Genomic_DNA"/>
</dbReference>
<feature type="non-terminal residue" evidence="1">
    <location>
        <position position="35"/>
    </location>
</feature>
<protein>
    <submittedName>
        <fullName evidence="1">5-deoxy-glucuronate isomerase</fullName>
    </submittedName>
</protein>
<evidence type="ECO:0000313" key="2">
    <source>
        <dbReference type="Proteomes" id="UP000297749"/>
    </source>
</evidence>
<dbReference type="GO" id="GO:0016853">
    <property type="term" value="F:isomerase activity"/>
    <property type="evidence" value="ECO:0007669"/>
    <property type="project" value="UniProtKB-KW"/>
</dbReference>
<keyword evidence="1" id="KW-0413">Isomerase</keyword>
<accession>A0A659R3G0</accession>
<proteinExistence type="predicted"/>
<reference evidence="1 2" key="1">
    <citation type="submission" date="2018-03" db="EMBL/GenBank/DDBJ databases">
        <title>Non-Typhoidal Salmonella genome sequencing and assembly.</title>
        <authorList>
            <person name="Matchawe C."/>
        </authorList>
    </citation>
    <scope>NUCLEOTIDE SEQUENCE [LARGE SCALE GENOMIC DNA]</scope>
    <source>
        <strain evidence="1 2">32eva</strain>
    </source>
</reference>
<sequence length="35" mass="3897">MANLLSTCTSESGNIQHISPQNAGWEYVGFDVWQL</sequence>
<evidence type="ECO:0000313" key="1">
    <source>
        <dbReference type="EMBL" id="TGC93836.1"/>
    </source>
</evidence>
<comment type="caution">
    <text evidence="1">The sequence shown here is derived from an EMBL/GenBank/DDBJ whole genome shotgun (WGS) entry which is preliminary data.</text>
</comment>
<organism evidence="1 2">
    <name type="scientific">Salmonella enterica subsp. enterica serovar Wilhelmsburg</name>
    <dbReference type="NCBI Taxonomy" id="1960126"/>
    <lineage>
        <taxon>Bacteria</taxon>
        <taxon>Pseudomonadati</taxon>
        <taxon>Pseudomonadota</taxon>
        <taxon>Gammaproteobacteria</taxon>
        <taxon>Enterobacterales</taxon>
        <taxon>Enterobacteriaceae</taxon>
        <taxon>Salmonella</taxon>
    </lineage>
</organism>